<proteinExistence type="predicted"/>
<dbReference type="PANTHER" id="PTHR39185">
    <property type="entry name" value="SWARMING MOTILITY PROTEIN SWRD"/>
    <property type="match status" value="1"/>
</dbReference>
<evidence type="ECO:0000313" key="2">
    <source>
        <dbReference type="Proteomes" id="UP000621540"/>
    </source>
</evidence>
<evidence type="ECO:0000313" key="1">
    <source>
        <dbReference type="EMBL" id="MBC5753065.1"/>
    </source>
</evidence>
<dbReference type="PANTHER" id="PTHR39185:SF1">
    <property type="entry name" value="SWARMING MOTILITY PROTEIN SWRD"/>
    <property type="match status" value="1"/>
</dbReference>
<protein>
    <submittedName>
        <fullName evidence="1">Flagellar FlbD family protein</fullName>
    </submittedName>
</protein>
<dbReference type="Proteomes" id="UP000621540">
    <property type="component" value="Unassembled WGS sequence"/>
</dbReference>
<dbReference type="InterPro" id="IPR009384">
    <property type="entry name" value="SwrD-like"/>
</dbReference>
<keyword evidence="1" id="KW-0966">Cell projection</keyword>
<accession>A0ABR7I819</accession>
<sequence length="81" mass="8931">MIEVTKLNGVKTLINAELIETVEETPDTVISFVTGKKIIVKESRQEIKNLVILYKKECMSTGLAWLQPGEREGQLDGGAQG</sequence>
<keyword evidence="2" id="KW-1185">Reference proteome</keyword>
<dbReference type="Pfam" id="PF06289">
    <property type="entry name" value="FlbD"/>
    <property type="match status" value="1"/>
</dbReference>
<reference evidence="1 2" key="1">
    <citation type="submission" date="2020-08" db="EMBL/GenBank/DDBJ databases">
        <title>Genome public.</title>
        <authorList>
            <person name="Liu C."/>
            <person name="Sun Q."/>
        </authorList>
    </citation>
    <scope>NUCLEOTIDE SEQUENCE [LARGE SCALE GENOMIC DNA]</scope>
    <source>
        <strain evidence="1 2">BX0805</strain>
    </source>
</reference>
<comment type="caution">
    <text evidence="1">The sequence shown here is derived from an EMBL/GenBank/DDBJ whole genome shotgun (WGS) entry which is preliminary data.</text>
</comment>
<dbReference type="EMBL" id="JACOQH010000002">
    <property type="protein sequence ID" value="MBC5753065.1"/>
    <property type="molecule type" value="Genomic_DNA"/>
</dbReference>
<name>A0ABR7I819_9FIRM</name>
<organism evidence="1 2">
    <name type="scientific">Roseburia yibonii</name>
    <dbReference type="NCBI Taxonomy" id="2763063"/>
    <lineage>
        <taxon>Bacteria</taxon>
        <taxon>Bacillati</taxon>
        <taxon>Bacillota</taxon>
        <taxon>Clostridia</taxon>
        <taxon>Lachnospirales</taxon>
        <taxon>Lachnospiraceae</taxon>
        <taxon>Roseburia</taxon>
    </lineage>
</organism>
<keyword evidence="1" id="KW-0282">Flagellum</keyword>
<keyword evidence="1" id="KW-0969">Cilium</keyword>
<dbReference type="RefSeq" id="WP_186981677.1">
    <property type="nucleotide sequence ID" value="NZ_JACOQH010000002.1"/>
</dbReference>
<gene>
    <name evidence="1" type="ORF">H8Z76_03320</name>
</gene>